<gene>
    <name evidence="4" type="ORF">LCGC14_2640970</name>
</gene>
<name>A0A0F8ZXF8_9ZZZZ</name>
<comment type="caution">
    <text evidence="4">The sequence shown here is derived from an EMBL/GenBank/DDBJ whole genome shotgun (WGS) entry which is preliminary data.</text>
</comment>
<organism evidence="4">
    <name type="scientific">marine sediment metagenome</name>
    <dbReference type="NCBI Taxonomy" id="412755"/>
    <lineage>
        <taxon>unclassified sequences</taxon>
        <taxon>metagenomes</taxon>
        <taxon>ecological metagenomes</taxon>
    </lineage>
</organism>
<dbReference type="PROSITE" id="PS51371">
    <property type="entry name" value="CBS"/>
    <property type="match status" value="2"/>
</dbReference>
<evidence type="ECO:0000256" key="2">
    <source>
        <dbReference type="ARBA" id="ARBA00023122"/>
    </source>
</evidence>
<evidence type="ECO:0000313" key="4">
    <source>
        <dbReference type="EMBL" id="KKK98617.1"/>
    </source>
</evidence>
<keyword evidence="1" id="KW-0677">Repeat</keyword>
<protein>
    <recommendedName>
        <fullName evidence="3">CBS domain-containing protein</fullName>
    </recommendedName>
</protein>
<dbReference type="SMART" id="SM01091">
    <property type="entry name" value="CorC_HlyC"/>
    <property type="match status" value="1"/>
</dbReference>
<evidence type="ECO:0000256" key="1">
    <source>
        <dbReference type="ARBA" id="ARBA00022737"/>
    </source>
</evidence>
<dbReference type="Gene3D" id="3.30.465.10">
    <property type="match status" value="1"/>
</dbReference>
<dbReference type="InterPro" id="IPR000644">
    <property type="entry name" value="CBS_dom"/>
</dbReference>
<feature type="domain" description="CBS" evidence="3">
    <location>
        <begin position="7"/>
        <end position="67"/>
    </location>
</feature>
<dbReference type="Pfam" id="PF00571">
    <property type="entry name" value="CBS"/>
    <property type="match status" value="2"/>
</dbReference>
<dbReference type="InterPro" id="IPR016169">
    <property type="entry name" value="FAD-bd_PCMH_sub2"/>
</dbReference>
<feature type="domain" description="CBS" evidence="3">
    <location>
        <begin position="74"/>
        <end position="131"/>
    </location>
</feature>
<dbReference type="InterPro" id="IPR005170">
    <property type="entry name" value="Transptr-assoc_dom"/>
</dbReference>
<dbReference type="AlphaFoldDB" id="A0A0F8ZXF8"/>
<reference evidence="4" key="1">
    <citation type="journal article" date="2015" name="Nature">
        <title>Complex archaea that bridge the gap between prokaryotes and eukaryotes.</title>
        <authorList>
            <person name="Spang A."/>
            <person name="Saw J.H."/>
            <person name="Jorgensen S.L."/>
            <person name="Zaremba-Niedzwiedzka K."/>
            <person name="Martijn J."/>
            <person name="Lind A.E."/>
            <person name="van Eijk R."/>
            <person name="Schleper C."/>
            <person name="Guy L."/>
            <person name="Ettema T.J."/>
        </authorList>
    </citation>
    <scope>NUCLEOTIDE SEQUENCE</scope>
</reference>
<sequence>RRVNEVMIPRTEVVWLEKGMAVADMYAIFSEHPHSRFPVFQDRPDNVIGIVGIKDVLRGLAEKQLDEGSQIELAMRPALFVPETKFVGVLFFEMQRSGHQMAIVVDEYGGTEGLVTLETLLEELVGYVGDELHRHDEEVISLDERTVEIDGGMSISDANEDLELGLPEGEYETVAGFVLSHLGRIPEQGEQFVYNGLHVTVTEVRAHKVERLTVTRLQ</sequence>
<dbReference type="EMBL" id="LAZR01045547">
    <property type="protein sequence ID" value="KKK98617.1"/>
    <property type="molecule type" value="Genomic_DNA"/>
</dbReference>
<dbReference type="SUPFAM" id="SSF54631">
    <property type="entry name" value="CBS-domain pair"/>
    <property type="match status" value="1"/>
</dbReference>
<dbReference type="SUPFAM" id="SSF56176">
    <property type="entry name" value="FAD-binding/transporter-associated domain-like"/>
    <property type="match status" value="1"/>
</dbReference>
<dbReference type="InterPro" id="IPR036318">
    <property type="entry name" value="FAD-bd_PCMH-like_sf"/>
</dbReference>
<accession>A0A0F8ZXF8</accession>
<dbReference type="GO" id="GO:0050660">
    <property type="term" value="F:flavin adenine dinucleotide binding"/>
    <property type="evidence" value="ECO:0007669"/>
    <property type="project" value="InterPro"/>
</dbReference>
<dbReference type="InterPro" id="IPR046342">
    <property type="entry name" value="CBS_dom_sf"/>
</dbReference>
<dbReference type="Gene3D" id="3.10.580.10">
    <property type="entry name" value="CBS-domain"/>
    <property type="match status" value="1"/>
</dbReference>
<proteinExistence type="predicted"/>
<keyword evidence="2" id="KW-0129">CBS domain</keyword>
<dbReference type="FunFam" id="3.10.580.10:FF:000002">
    <property type="entry name" value="Magnesium/cobalt efflux protein CorC"/>
    <property type="match status" value="1"/>
</dbReference>
<evidence type="ECO:0000259" key="3">
    <source>
        <dbReference type="PROSITE" id="PS51371"/>
    </source>
</evidence>
<dbReference type="Pfam" id="PF03471">
    <property type="entry name" value="CorC_HlyC"/>
    <property type="match status" value="1"/>
</dbReference>
<dbReference type="CDD" id="cd04590">
    <property type="entry name" value="CBS_pair_CorC_HlyC_assoc"/>
    <property type="match status" value="1"/>
</dbReference>
<feature type="non-terminal residue" evidence="4">
    <location>
        <position position="1"/>
    </location>
</feature>
<dbReference type="PANTHER" id="PTHR22777:SF17">
    <property type="entry name" value="UPF0053 PROTEIN SLL0260"/>
    <property type="match status" value="1"/>
</dbReference>
<dbReference type="PANTHER" id="PTHR22777">
    <property type="entry name" value="HEMOLYSIN-RELATED"/>
    <property type="match status" value="1"/>
</dbReference>
<dbReference type="InterPro" id="IPR044751">
    <property type="entry name" value="Ion_transp-like_CBS"/>
</dbReference>